<dbReference type="GeneID" id="40089391"/>
<dbReference type="KEGG" id="vg:40089391"/>
<evidence type="ECO:0000313" key="2">
    <source>
        <dbReference type="Proteomes" id="UP000221110"/>
    </source>
</evidence>
<organism evidence="1 2">
    <name type="scientific">Aeromonas phage AS-gz</name>
    <dbReference type="NCBI Taxonomy" id="2026082"/>
    <lineage>
        <taxon>Viruses</taxon>
        <taxon>Duplodnaviria</taxon>
        <taxon>Heunggongvirae</taxon>
        <taxon>Uroviricota</taxon>
        <taxon>Caudoviricetes</taxon>
        <taxon>Pantevenvirales</taxon>
        <taxon>Straboviridae</taxon>
        <taxon>Tulanevirus</taxon>
        <taxon>Tulanevirus asgz</taxon>
    </lineage>
</organism>
<name>A0A223LDL8_9CAUD</name>
<dbReference type="Proteomes" id="UP000221110">
    <property type="component" value="Segment"/>
</dbReference>
<proteinExistence type="predicted"/>
<dbReference type="EMBL" id="MF479730">
    <property type="protein sequence ID" value="ASU00570.1"/>
    <property type="molecule type" value="Genomic_DNA"/>
</dbReference>
<sequence length="201" mass="22817">MDIKITVGNKQVETTMLSVREYLSIVNDADEMIPKIIFNKIGRPLPKHLTEQALIKLIAISKKKVIKMKSECTLCHKENKFEVHPDNVCVSDGLGLSHVAGGMVINMRYPMMFEDRDMFEMIDRCIVSFEYADQLFKWENSTENEKDILFKHLTFSDIEAIVEKLQSPQVYAAVPIECECGNQYPAVINGASKLLDSLGVK</sequence>
<dbReference type="Pfam" id="PF12322">
    <property type="entry name" value="T4_baseplate"/>
    <property type="match status" value="1"/>
</dbReference>
<dbReference type="RefSeq" id="YP_009613021.1">
    <property type="nucleotide sequence ID" value="NC_042019.1"/>
</dbReference>
<protein>
    <submittedName>
        <fullName evidence="1">Baseplate hub subunit</fullName>
    </submittedName>
</protein>
<dbReference type="InterPro" id="IPR024364">
    <property type="entry name" value="Baseplate_phage_T4-like"/>
</dbReference>
<reference evidence="1 2" key="1">
    <citation type="submission" date="2017-07" db="EMBL/GenBank/DDBJ databases">
        <title>In vitro design and evaluation of phage cocktails against multidrug-resistant Aeromonas salmonicida.</title>
        <authorList>
            <person name="Chen L."/>
            <person name="Yuan S."/>
            <person name="Ma Y."/>
        </authorList>
    </citation>
    <scope>NUCLEOTIDE SEQUENCE [LARGE SCALE GENOMIC DNA]</scope>
</reference>
<accession>A0A223LDL8</accession>
<evidence type="ECO:0000313" key="1">
    <source>
        <dbReference type="EMBL" id="ASU00570.1"/>
    </source>
</evidence>
<keyword evidence="2" id="KW-1185">Reference proteome</keyword>